<dbReference type="GO" id="GO:0035243">
    <property type="term" value="F:protein-arginine omega-N symmetric methyltransferase activity"/>
    <property type="evidence" value="ECO:0007669"/>
    <property type="project" value="UniProtKB-EC"/>
</dbReference>
<dbReference type="PANTHER" id="PTHR12049">
    <property type="entry name" value="PROTEIN ARGININE METHYLTRANSFERASE NDUFAF7, MITOCHONDRIAL"/>
    <property type="match status" value="1"/>
</dbReference>
<evidence type="ECO:0000256" key="4">
    <source>
        <dbReference type="ARBA" id="ARBA00022679"/>
    </source>
</evidence>
<dbReference type="Proteomes" id="UP001054945">
    <property type="component" value="Unassembled WGS sequence"/>
</dbReference>
<comment type="caution">
    <text evidence="8">The sequence shown here is derived from an EMBL/GenBank/DDBJ whole genome shotgun (WGS) entry which is preliminary data.</text>
</comment>
<dbReference type="EMBL" id="BPLR01000365">
    <property type="protein sequence ID" value="GIY94204.1"/>
    <property type="molecule type" value="Genomic_DNA"/>
</dbReference>
<keyword evidence="4 7" id="KW-0808">Transferase</keyword>
<comment type="similarity">
    <text evidence="2 7">Belongs to the NDUFAF7 family.</text>
</comment>
<dbReference type="AlphaFoldDB" id="A0AAV4XK66"/>
<sequence>MIQSSFCNSPKENKLLDFLCAKIEATGPISVADYMKEVLTVPQSGYYMSRDVLEAVEILLHHLKFHKFLLIGIWFYNEWCKIGFPQPLQLVEFGPGRGTLTDDILRVFSKLTSQHKSNLNLSVHFIEVSPHLCHIQMSKLCSRHVKEELHGKTLTTKYGFPITWHPHLVNVPEAFSLFLAHEFFDAMPIHKFQKTSDGWREILIDCKDGELQFILSRNPTAATKFLIDKNEQRDHVEISPTSGILLEEITKRMKEDGGITLIADYGHLGTKTDTFLEVFKKHQLHNPLKNVGEADLTADVDFQFLSKHAKEKAVVVGPVNQASFLKNMGIEIRIQELMQRATKRESRIFKNRI</sequence>
<evidence type="ECO:0000313" key="9">
    <source>
        <dbReference type="Proteomes" id="UP001054945"/>
    </source>
</evidence>
<comment type="catalytic activity">
    <reaction evidence="6 7">
        <text>L-arginyl-[protein] + 2 S-adenosyl-L-methionine = N(omega),N(omega)'-dimethyl-L-arginyl-[protein] + 2 S-adenosyl-L-homocysteine + 2 H(+)</text>
        <dbReference type="Rhea" id="RHEA:48108"/>
        <dbReference type="Rhea" id="RHEA-COMP:10532"/>
        <dbReference type="Rhea" id="RHEA-COMP:11992"/>
        <dbReference type="ChEBI" id="CHEBI:15378"/>
        <dbReference type="ChEBI" id="CHEBI:29965"/>
        <dbReference type="ChEBI" id="CHEBI:57856"/>
        <dbReference type="ChEBI" id="CHEBI:59789"/>
        <dbReference type="ChEBI" id="CHEBI:88221"/>
        <dbReference type="EC" id="2.1.1.320"/>
    </reaction>
</comment>
<accession>A0AAV4XK66</accession>
<evidence type="ECO:0000256" key="1">
    <source>
        <dbReference type="ARBA" id="ARBA00004173"/>
    </source>
</evidence>
<evidence type="ECO:0000313" key="8">
    <source>
        <dbReference type="EMBL" id="GIY94204.1"/>
    </source>
</evidence>
<evidence type="ECO:0000256" key="2">
    <source>
        <dbReference type="ARBA" id="ARBA00005891"/>
    </source>
</evidence>
<dbReference type="GO" id="GO:0032981">
    <property type="term" value="P:mitochondrial respiratory chain complex I assembly"/>
    <property type="evidence" value="ECO:0007669"/>
    <property type="project" value="TreeGrafter"/>
</dbReference>
<keyword evidence="5 7" id="KW-0496">Mitochondrion</keyword>
<dbReference type="InterPro" id="IPR029063">
    <property type="entry name" value="SAM-dependent_MTases_sf"/>
</dbReference>
<evidence type="ECO:0000256" key="3">
    <source>
        <dbReference type="ARBA" id="ARBA00022603"/>
    </source>
</evidence>
<name>A0AAV4XK66_CAEEX</name>
<gene>
    <name evidence="8" type="primary">ndufaf7</name>
    <name evidence="8" type="ORF">CEXT_392911</name>
</gene>
<dbReference type="EC" id="2.1.1.320" evidence="7"/>
<reference evidence="8 9" key="1">
    <citation type="submission" date="2021-06" db="EMBL/GenBank/DDBJ databases">
        <title>Caerostris extrusa draft genome.</title>
        <authorList>
            <person name="Kono N."/>
            <person name="Arakawa K."/>
        </authorList>
    </citation>
    <scope>NUCLEOTIDE SEQUENCE [LARGE SCALE GENOMIC DNA]</scope>
</reference>
<comment type="function">
    <text evidence="7">Arginine methyltransferase involved in the assembly or stability of mitochondrial NADH:ubiquinone oxidoreductase complex (complex I).</text>
</comment>
<dbReference type="Gene3D" id="3.40.50.12710">
    <property type="match status" value="1"/>
</dbReference>
<keyword evidence="9" id="KW-1185">Reference proteome</keyword>
<evidence type="ECO:0000256" key="6">
    <source>
        <dbReference type="ARBA" id="ARBA00048612"/>
    </source>
</evidence>
<dbReference type="InterPro" id="IPR003788">
    <property type="entry name" value="NDUFAF7"/>
</dbReference>
<dbReference type="PANTHER" id="PTHR12049:SF7">
    <property type="entry name" value="PROTEIN ARGININE METHYLTRANSFERASE NDUFAF7, MITOCHONDRIAL"/>
    <property type="match status" value="1"/>
</dbReference>
<dbReference type="GO" id="GO:0032259">
    <property type="term" value="P:methylation"/>
    <property type="evidence" value="ECO:0007669"/>
    <property type="project" value="UniProtKB-KW"/>
</dbReference>
<dbReference type="GO" id="GO:0005739">
    <property type="term" value="C:mitochondrion"/>
    <property type="evidence" value="ECO:0007669"/>
    <property type="project" value="UniProtKB-SubCell"/>
</dbReference>
<dbReference type="Pfam" id="PF02636">
    <property type="entry name" value="Methyltransf_28"/>
    <property type="match status" value="1"/>
</dbReference>
<evidence type="ECO:0000256" key="7">
    <source>
        <dbReference type="RuleBase" id="RU364114"/>
    </source>
</evidence>
<organism evidence="8 9">
    <name type="scientific">Caerostris extrusa</name>
    <name type="common">Bark spider</name>
    <name type="synonym">Caerostris bankana</name>
    <dbReference type="NCBI Taxonomy" id="172846"/>
    <lineage>
        <taxon>Eukaryota</taxon>
        <taxon>Metazoa</taxon>
        <taxon>Ecdysozoa</taxon>
        <taxon>Arthropoda</taxon>
        <taxon>Chelicerata</taxon>
        <taxon>Arachnida</taxon>
        <taxon>Araneae</taxon>
        <taxon>Araneomorphae</taxon>
        <taxon>Entelegynae</taxon>
        <taxon>Araneoidea</taxon>
        <taxon>Araneidae</taxon>
        <taxon>Caerostris</taxon>
    </lineage>
</organism>
<dbReference type="InterPro" id="IPR038375">
    <property type="entry name" value="NDUFAF7_sf"/>
</dbReference>
<keyword evidence="3 7" id="KW-0489">Methyltransferase</keyword>
<dbReference type="SUPFAM" id="SSF53335">
    <property type="entry name" value="S-adenosyl-L-methionine-dependent methyltransferases"/>
    <property type="match status" value="1"/>
</dbReference>
<proteinExistence type="inferred from homology"/>
<comment type="subcellular location">
    <subcellularLocation>
        <location evidence="1 7">Mitochondrion</location>
    </subcellularLocation>
</comment>
<evidence type="ECO:0000256" key="5">
    <source>
        <dbReference type="ARBA" id="ARBA00023128"/>
    </source>
</evidence>
<protein>
    <recommendedName>
        <fullName evidence="7">Protein arginine methyltransferase NDUFAF7</fullName>
        <ecNumber evidence="7">2.1.1.320</ecNumber>
    </recommendedName>
</protein>